<protein>
    <submittedName>
        <fullName evidence="1">Uncharacterized protein</fullName>
    </submittedName>
</protein>
<keyword evidence="2" id="KW-1185">Reference proteome</keyword>
<proteinExistence type="predicted"/>
<sequence>MLHRVYRNGRDENFNFRSLTTLAQSVMPAGRRMSLFLSHFQLSISHMSSVSFSMVRLNLGFTIRSFHTAVSWENRGRARRSPIISHRLVFNDSNDTRADRDADVDESRLPPP</sequence>
<dbReference type="Proteomes" id="UP001307889">
    <property type="component" value="Chromosome 7"/>
</dbReference>
<evidence type="ECO:0000313" key="2">
    <source>
        <dbReference type="Proteomes" id="UP001307889"/>
    </source>
</evidence>
<name>A0ABN7AVI9_9HEMI</name>
<dbReference type="EMBL" id="AP028915">
    <property type="protein sequence ID" value="BES96200.1"/>
    <property type="molecule type" value="Genomic_DNA"/>
</dbReference>
<accession>A0ABN7AVI9</accession>
<evidence type="ECO:0000313" key="1">
    <source>
        <dbReference type="EMBL" id="BES96200.1"/>
    </source>
</evidence>
<organism evidence="1 2">
    <name type="scientific">Nesidiocoris tenuis</name>
    <dbReference type="NCBI Taxonomy" id="355587"/>
    <lineage>
        <taxon>Eukaryota</taxon>
        <taxon>Metazoa</taxon>
        <taxon>Ecdysozoa</taxon>
        <taxon>Arthropoda</taxon>
        <taxon>Hexapoda</taxon>
        <taxon>Insecta</taxon>
        <taxon>Pterygota</taxon>
        <taxon>Neoptera</taxon>
        <taxon>Paraneoptera</taxon>
        <taxon>Hemiptera</taxon>
        <taxon>Heteroptera</taxon>
        <taxon>Panheteroptera</taxon>
        <taxon>Cimicomorpha</taxon>
        <taxon>Miridae</taxon>
        <taxon>Dicyphina</taxon>
        <taxon>Nesidiocoris</taxon>
    </lineage>
</organism>
<gene>
    <name evidence="1" type="ORF">NTJ_09009</name>
</gene>
<reference evidence="1 2" key="1">
    <citation type="submission" date="2023-09" db="EMBL/GenBank/DDBJ databases">
        <title>Nesidiocoris tenuis whole genome shotgun sequence.</title>
        <authorList>
            <person name="Shibata T."/>
            <person name="Shimoda M."/>
            <person name="Kobayashi T."/>
            <person name="Uehara T."/>
        </authorList>
    </citation>
    <scope>NUCLEOTIDE SEQUENCE [LARGE SCALE GENOMIC DNA]</scope>
    <source>
        <strain evidence="1 2">Japan</strain>
    </source>
</reference>